<evidence type="ECO:0000256" key="9">
    <source>
        <dbReference type="ARBA" id="ARBA00022777"/>
    </source>
</evidence>
<evidence type="ECO:0000256" key="11">
    <source>
        <dbReference type="ARBA" id="ARBA00023242"/>
    </source>
</evidence>
<evidence type="ECO:0000313" key="14">
    <source>
        <dbReference type="EMBL" id="ODO05112.1"/>
    </source>
</evidence>
<reference evidence="14 15" key="1">
    <citation type="submission" date="2016-06" db="EMBL/GenBank/DDBJ databases">
        <title>Evolution of pathogenesis and genome organization in the Tremellales.</title>
        <authorList>
            <person name="Cuomo C."/>
            <person name="Litvintseva A."/>
            <person name="Heitman J."/>
            <person name="Chen Y."/>
            <person name="Sun S."/>
            <person name="Springer D."/>
            <person name="Dromer F."/>
            <person name="Young S."/>
            <person name="Zeng Q."/>
            <person name="Chapman S."/>
            <person name="Gujja S."/>
            <person name="Saif S."/>
            <person name="Birren B."/>
        </authorList>
    </citation>
    <scope>NUCLEOTIDE SEQUENCE [LARGE SCALE GENOMIC DNA]</scope>
    <source>
        <strain evidence="14 15">CBS 7118</strain>
    </source>
</reference>
<keyword evidence="8" id="KW-0547">Nucleotide-binding</keyword>
<dbReference type="GO" id="GO:0000448">
    <property type="term" value="P:cleavage in ITS2 between 5.8S rRNA and LSU-rRNA of tricistronic rRNA transcript (SSU-rRNA, 5.8S rRNA, LSU-rRNA)"/>
    <property type="evidence" value="ECO:0007669"/>
    <property type="project" value="TreeGrafter"/>
</dbReference>
<dbReference type="InterPro" id="IPR032319">
    <property type="entry name" value="CLP1_P"/>
</dbReference>
<keyword evidence="9" id="KW-0418">Kinase</keyword>
<feature type="region of interest" description="Disordered" evidence="12">
    <location>
        <begin position="1"/>
        <end position="141"/>
    </location>
</feature>
<keyword evidence="6" id="KW-0698">rRNA processing</keyword>
<dbReference type="GO" id="GO:0051731">
    <property type="term" value="F:polynucleotide 5'-hydroxyl-kinase activity"/>
    <property type="evidence" value="ECO:0007669"/>
    <property type="project" value="InterPro"/>
</dbReference>
<evidence type="ECO:0000259" key="13">
    <source>
        <dbReference type="Pfam" id="PF16575"/>
    </source>
</evidence>
<dbReference type="RefSeq" id="XP_019033767.1">
    <property type="nucleotide sequence ID" value="XM_019173960.1"/>
</dbReference>
<evidence type="ECO:0000256" key="5">
    <source>
        <dbReference type="ARBA" id="ARBA00019824"/>
    </source>
</evidence>
<evidence type="ECO:0000256" key="7">
    <source>
        <dbReference type="ARBA" id="ARBA00022679"/>
    </source>
</evidence>
<keyword evidence="10" id="KW-0067">ATP-binding</keyword>
<dbReference type="PANTHER" id="PTHR12755">
    <property type="entry name" value="CLEAVAGE/POLYADENYLATION FACTOR IA SUBUNIT CLP1P"/>
    <property type="match status" value="1"/>
</dbReference>
<dbReference type="FunFam" id="3.40.50.300:FF:002899">
    <property type="entry name" value="Unplaced genomic scaffold supercont1.83, whole genome shotgun sequence"/>
    <property type="match status" value="1"/>
</dbReference>
<dbReference type="InterPro" id="IPR045116">
    <property type="entry name" value="Clp1/Grc3"/>
</dbReference>
<comment type="subcellular location">
    <subcellularLocation>
        <location evidence="2">Nucleus</location>
        <location evidence="2">Nucleolus</location>
    </subcellularLocation>
</comment>
<sequence length="793" mass="85065">MSALAARRAAAIAASAEPQLEISIGTDELNGAEDSGSASGSGSGSESASENSETSAESDEESIDIIVPSPKRRKTQKSRNTSPEPKKAARYFVTTPETKSKGKGKASVSIAERQVKRYSPAAPDSDEEEEEKGESVGDSDEDMAEDMYGEAAGDVDEGRVQWVQTNGAGSSRQKPQQAVSETTSNFVPQENVNLFRLSQEALSATGLEDEFAGPGIIISLAPDESLVIAGAYILTLLQRSLSLFSTTIDPSSTPHPIYAPTSHPLPTLSPSTTTSTPSSLLSKLKFPKQFLKKNDRTILLIRENECGIDGLRYGAVPGFANAFLEETGIWGLRNVHPVIGSFPTPVYSYHSPSSWDSALASSTQLLQGEYAEESPFVGLVKGQKRSGKSTFARGLLNTLLGKYERVAWLECDLGQGEFGCGGVVGLWVVEKPVFGPPFTHPSSPVRAHYLGTYTPLTCPDEYISSIRLLLSHFKYELQFPLSSTSTSRNSNVLPLIINTQGWVKGLGEELLKGIEVMAEPTHVFEFEAPVQEGGFSGPGWTQSPPWSTAQLPYDPSNPTSMVELEDDVQGRKSYKLKAAPVSPLQARYTPADLRVLSSLTYFHSTLPSSSSSVPSWDFAPLATVPPYEVLLSSAQEAALKKVYLIGEGSEGVVPEDVALALNGAVVALVEDLSADEEEEGVYVQGRLPSVGESATTLGLALVRSVSASSSGFTLHLLTPLPPHPLSRANAIVKNGALELPLPGWLDSRPGGVREEGMWGRGWDEVPFMEVGGMVGVVGGERRRFRKNIMRKGQ</sequence>
<dbReference type="Gene3D" id="3.40.50.300">
    <property type="entry name" value="P-loop containing nucleotide triphosphate hydrolases"/>
    <property type="match status" value="1"/>
</dbReference>
<organism evidence="14 15">
    <name type="scientific">Cryptococcus wingfieldii CBS 7118</name>
    <dbReference type="NCBI Taxonomy" id="1295528"/>
    <lineage>
        <taxon>Eukaryota</taxon>
        <taxon>Fungi</taxon>
        <taxon>Dikarya</taxon>
        <taxon>Basidiomycota</taxon>
        <taxon>Agaricomycotina</taxon>
        <taxon>Tremellomycetes</taxon>
        <taxon>Tremellales</taxon>
        <taxon>Cryptococcaceae</taxon>
        <taxon>Cryptococcus</taxon>
    </lineage>
</organism>
<dbReference type="GeneID" id="30191012"/>
<evidence type="ECO:0000256" key="1">
    <source>
        <dbReference type="ARBA" id="ARBA00003798"/>
    </source>
</evidence>
<dbReference type="Pfam" id="PF16575">
    <property type="entry name" value="CLP1_P"/>
    <property type="match status" value="1"/>
</dbReference>
<proteinExistence type="inferred from homology"/>
<evidence type="ECO:0000256" key="3">
    <source>
        <dbReference type="ARBA" id="ARBA00011003"/>
    </source>
</evidence>
<evidence type="ECO:0000256" key="6">
    <source>
        <dbReference type="ARBA" id="ARBA00022552"/>
    </source>
</evidence>
<evidence type="ECO:0000256" key="12">
    <source>
        <dbReference type="SAM" id="MobiDB-lite"/>
    </source>
</evidence>
<evidence type="ECO:0000256" key="8">
    <source>
        <dbReference type="ARBA" id="ARBA00022741"/>
    </source>
</evidence>
<keyword evidence="15" id="KW-1185">Reference proteome</keyword>
<evidence type="ECO:0000256" key="10">
    <source>
        <dbReference type="ARBA" id="ARBA00022840"/>
    </source>
</evidence>
<comment type="similarity">
    <text evidence="3">Belongs to the Clp1 family. NOL9/GRC3 subfamily.</text>
</comment>
<feature type="domain" description="Clp1 P-loop" evidence="13">
    <location>
        <begin position="382"/>
        <end position="524"/>
    </location>
</feature>
<evidence type="ECO:0000256" key="4">
    <source>
        <dbReference type="ARBA" id="ARBA00018706"/>
    </source>
</evidence>
<dbReference type="EMBL" id="AWGH01000004">
    <property type="protein sequence ID" value="ODO05112.1"/>
    <property type="molecule type" value="Genomic_DNA"/>
</dbReference>
<dbReference type="AlphaFoldDB" id="A0A1E3JYY9"/>
<feature type="compositionally biased region" description="Low complexity" evidence="12">
    <location>
        <begin position="32"/>
        <end position="55"/>
    </location>
</feature>
<protein>
    <recommendedName>
        <fullName evidence="5">Polynucleotide 5'-hydroxyl-kinase GRC3</fullName>
    </recommendedName>
    <alternativeName>
        <fullName evidence="4">Polynucleotide 5'-hydroxyl-kinase grc3</fullName>
    </alternativeName>
</protein>
<evidence type="ECO:0000313" key="15">
    <source>
        <dbReference type="Proteomes" id="UP000094819"/>
    </source>
</evidence>
<dbReference type="Proteomes" id="UP000094819">
    <property type="component" value="Unassembled WGS sequence"/>
</dbReference>
<comment type="caution">
    <text evidence="14">The sequence shown here is derived from an EMBL/GenBank/DDBJ whole genome shotgun (WGS) entry which is preliminary data.</text>
</comment>
<feature type="compositionally biased region" description="Acidic residues" evidence="12">
    <location>
        <begin position="124"/>
        <end position="141"/>
    </location>
</feature>
<dbReference type="PANTHER" id="PTHR12755:SF3">
    <property type="entry name" value="POLYNUCLEOTIDE 5'-HYDROXYL-KINASE NOL9"/>
    <property type="match status" value="1"/>
</dbReference>
<dbReference type="InterPro" id="IPR027417">
    <property type="entry name" value="P-loop_NTPase"/>
</dbReference>
<name>A0A1E3JYY9_9TREE</name>
<feature type="compositionally biased region" description="Low complexity" evidence="12">
    <location>
        <begin position="1"/>
        <end position="16"/>
    </location>
</feature>
<dbReference type="OrthoDB" id="2405412at2759"/>
<accession>A0A1E3JYY9</accession>
<dbReference type="GO" id="GO:0005730">
    <property type="term" value="C:nucleolus"/>
    <property type="evidence" value="ECO:0007669"/>
    <property type="project" value="UniProtKB-SubCell"/>
</dbReference>
<keyword evidence="11" id="KW-0539">Nucleus</keyword>
<comment type="function">
    <text evidence="1">Polynucleotide 5'-kinase involved in rRNA processing.</text>
</comment>
<evidence type="ECO:0000256" key="2">
    <source>
        <dbReference type="ARBA" id="ARBA00004604"/>
    </source>
</evidence>
<gene>
    <name evidence="14" type="ORF">L198_01799</name>
</gene>
<keyword evidence="7" id="KW-0808">Transferase</keyword>
<dbReference type="GO" id="GO:0005524">
    <property type="term" value="F:ATP binding"/>
    <property type="evidence" value="ECO:0007669"/>
    <property type="project" value="UniProtKB-KW"/>
</dbReference>